<dbReference type="RefSeq" id="WP_165325922.1">
    <property type="nucleotide sequence ID" value="NZ_CP049109.1"/>
</dbReference>
<dbReference type="PIRSF" id="PIRSF000126">
    <property type="entry name" value="11-beta-HSD1"/>
    <property type="match status" value="1"/>
</dbReference>
<keyword evidence="2" id="KW-0560">Oxidoreductase</keyword>
<reference evidence="4 5" key="1">
    <citation type="submission" date="2020-02" db="EMBL/GenBank/DDBJ databases">
        <authorList>
            <person name="Zheng R.K."/>
            <person name="Sun C.M."/>
        </authorList>
    </citation>
    <scope>NUCLEOTIDE SEQUENCE [LARGE SCALE GENOMIC DNA]</scope>
    <source>
        <strain evidence="5">zrk23</strain>
    </source>
</reference>
<dbReference type="InterPro" id="IPR036291">
    <property type="entry name" value="NAD(P)-bd_dom_sf"/>
</dbReference>
<dbReference type="EMBL" id="CP049109">
    <property type="protein sequence ID" value="QIG78922.1"/>
    <property type="molecule type" value="Genomic_DNA"/>
</dbReference>
<sequence length="264" mass="28018">MRDTGAALITGASAGLGACFAEALAARGYALILTARRGERLEMLAERLRADHGVTVSTIACDLARDDGVARLVTEIGRRGLAVDLLVNNAGFGLHGPFLDHAPDRIAAMIDLNCRAVAQLSRALLPGMVQMRRGGIIHVASVAAFVPGPWMAVYYASKAFVLSLSEALREEVRGKGVRIVALCPGPTATEFGAVSGIADSRAFRAAAGDVETVVRAALRAYDRDRAICIPGIAYRTMTAMRRFAPAAMTRRLVAMLQRGRGLTE</sequence>
<dbReference type="Gene3D" id="3.40.50.720">
    <property type="entry name" value="NAD(P)-binding Rossmann-like Domain"/>
    <property type="match status" value="1"/>
</dbReference>
<dbReference type="SUPFAM" id="SSF51735">
    <property type="entry name" value="NAD(P)-binding Rossmann-fold domains"/>
    <property type="match status" value="1"/>
</dbReference>
<dbReference type="GO" id="GO:0016020">
    <property type="term" value="C:membrane"/>
    <property type="evidence" value="ECO:0007669"/>
    <property type="project" value="TreeGrafter"/>
</dbReference>
<comment type="similarity">
    <text evidence="1 3">Belongs to the short-chain dehydrogenases/reductases (SDR) family.</text>
</comment>
<dbReference type="PANTHER" id="PTHR44196:SF2">
    <property type="entry name" value="SHORT-CHAIN DEHYDROGENASE-RELATED"/>
    <property type="match status" value="1"/>
</dbReference>
<evidence type="ECO:0000256" key="2">
    <source>
        <dbReference type="ARBA" id="ARBA00023002"/>
    </source>
</evidence>
<dbReference type="InterPro" id="IPR002347">
    <property type="entry name" value="SDR_fam"/>
</dbReference>
<accession>A0A6G6Y1X1</accession>
<dbReference type="CDD" id="cd05233">
    <property type="entry name" value="SDR_c"/>
    <property type="match status" value="1"/>
</dbReference>
<dbReference type="PRINTS" id="PR00081">
    <property type="entry name" value="GDHRDH"/>
</dbReference>
<dbReference type="PANTHER" id="PTHR44196">
    <property type="entry name" value="DEHYDROGENASE/REDUCTASE SDR FAMILY MEMBER 7B"/>
    <property type="match status" value="1"/>
</dbReference>
<keyword evidence="5" id="KW-1185">Reference proteome</keyword>
<dbReference type="PRINTS" id="PR00080">
    <property type="entry name" value="SDRFAMILY"/>
</dbReference>
<evidence type="ECO:0000256" key="1">
    <source>
        <dbReference type="ARBA" id="ARBA00006484"/>
    </source>
</evidence>
<dbReference type="PROSITE" id="PS51257">
    <property type="entry name" value="PROKAR_LIPOPROTEIN"/>
    <property type="match status" value="1"/>
</dbReference>
<evidence type="ECO:0000256" key="3">
    <source>
        <dbReference type="RuleBase" id="RU000363"/>
    </source>
</evidence>
<name>A0A6G6Y1X1_9SPHN</name>
<dbReference type="Pfam" id="PF00106">
    <property type="entry name" value="adh_short"/>
    <property type="match status" value="1"/>
</dbReference>
<dbReference type="Proteomes" id="UP000501568">
    <property type="component" value="Chromosome"/>
</dbReference>
<dbReference type="GO" id="GO:0016491">
    <property type="term" value="F:oxidoreductase activity"/>
    <property type="evidence" value="ECO:0007669"/>
    <property type="project" value="UniProtKB-KW"/>
</dbReference>
<gene>
    <name evidence="4" type="ORF">G5C33_03385</name>
</gene>
<dbReference type="KEGG" id="spzr:G5C33_03385"/>
<evidence type="ECO:0000313" key="5">
    <source>
        <dbReference type="Proteomes" id="UP000501568"/>
    </source>
</evidence>
<protein>
    <submittedName>
        <fullName evidence="4">SDR family oxidoreductase</fullName>
    </submittedName>
</protein>
<dbReference type="AlphaFoldDB" id="A0A6G6Y1X1"/>
<evidence type="ECO:0000313" key="4">
    <source>
        <dbReference type="EMBL" id="QIG78922.1"/>
    </source>
</evidence>
<organism evidence="4 5">
    <name type="scientific">Stakelama tenebrarum</name>
    <dbReference type="NCBI Taxonomy" id="2711215"/>
    <lineage>
        <taxon>Bacteria</taxon>
        <taxon>Pseudomonadati</taxon>
        <taxon>Pseudomonadota</taxon>
        <taxon>Alphaproteobacteria</taxon>
        <taxon>Sphingomonadales</taxon>
        <taxon>Sphingomonadaceae</taxon>
        <taxon>Stakelama</taxon>
    </lineage>
</organism>
<proteinExistence type="inferred from homology"/>